<dbReference type="SUPFAM" id="SSF53335">
    <property type="entry name" value="S-adenosyl-L-methionine-dependent methyltransferases"/>
    <property type="match status" value="1"/>
</dbReference>
<keyword evidence="2" id="KW-0808">Transferase</keyword>
<organism evidence="2 3">
    <name type="scientific">Termititenax aidoneus</name>
    <dbReference type="NCBI Taxonomy" id="2218524"/>
    <lineage>
        <taxon>Bacteria</taxon>
        <taxon>Bacillati</taxon>
        <taxon>Candidatus Margulisiibacteriota</taxon>
        <taxon>Candidatus Termititenacia</taxon>
        <taxon>Candidatus Termititenacales</taxon>
        <taxon>Candidatus Termititenacaceae</taxon>
        <taxon>Candidatus Termititenax</taxon>
    </lineage>
</organism>
<dbReference type="InterPro" id="IPR029063">
    <property type="entry name" value="SAM-dependent_MTases_sf"/>
</dbReference>
<protein>
    <submittedName>
        <fullName evidence="2">SAM-dependent methyltransferases</fullName>
    </submittedName>
</protein>
<accession>A0A388T7Y7</accession>
<dbReference type="Pfam" id="PF05050">
    <property type="entry name" value="Methyltransf_21"/>
    <property type="match status" value="1"/>
</dbReference>
<name>A0A388T7Y7_TERA1</name>
<dbReference type="EMBL" id="BGZN01000001">
    <property type="protein sequence ID" value="GBR72484.1"/>
    <property type="molecule type" value="Genomic_DNA"/>
</dbReference>
<comment type="caution">
    <text evidence="2">The sequence shown here is derived from an EMBL/GenBank/DDBJ whole genome shotgun (WGS) entry which is preliminary data.</text>
</comment>
<reference evidence="2 3" key="1">
    <citation type="journal article" date="2019" name="ISME J.">
        <title>Genome analyses of uncultured TG2/ZB3 bacteria in 'Margulisbacteria' specifically attached to ectosymbiotic spirochetes of protists in the termite gut.</title>
        <authorList>
            <person name="Utami Y.D."/>
            <person name="Kuwahara H."/>
            <person name="Igai K."/>
            <person name="Murakami T."/>
            <person name="Sugaya K."/>
            <person name="Morikawa T."/>
            <person name="Nagura Y."/>
            <person name="Yuki M."/>
            <person name="Deevong P."/>
            <person name="Inoue T."/>
            <person name="Kihara K."/>
            <person name="Lo N."/>
            <person name="Yamada A."/>
            <person name="Ohkuma M."/>
            <person name="Hongoh Y."/>
        </authorList>
    </citation>
    <scope>NUCLEOTIDE SEQUENCE [LARGE SCALE GENOMIC DNA]</scope>
    <source>
        <strain evidence="2">NkOx7-01</strain>
    </source>
</reference>
<dbReference type="InterPro" id="IPR006342">
    <property type="entry name" value="FkbM_mtfrase"/>
</dbReference>
<dbReference type="GO" id="GO:0032259">
    <property type="term" value="P:methylation"/>
    <property type="evidence" value="ECO:0007669"/>
    <property type="project" value="UniProtKB-KW"/>
</dbReference>
<sequence>MPEDIRAEVFYLRKLKTLKEQRLKIINYLRQELINVPDDQSIKEALDFLNNDRSRNIPCIPYKLVKKYDWHTINVYTDAGLHYVLHAGKRLYFPCGWSKRNIQHYYNGLLLEQDIKSPHRYEASNFCVQEGDTVADIGAAEGIFALSVIEKAKKVYLFECERQWLEPLRKTFAPWPDKVETISKFVSSYTGEGIISIDDFFKDRTINFIKADIEGAEVALLNGARNILTEQKKLRLVLCTYHNENDAQKLQSLLTKNNFKIEFSPGYMLFFSGGENPLRRGVLRASNWETTR</sequence>
<evidence type="ECO:0000313" key="3">
    <source>
        <dbReference type="Proteomes" id="UP000269352"/>
    </source>
</evidence>
<dbReference type="Gene3D" id="3.40.50.150">
    <property type="entry name" value="Vaccinia Virus protein VP39"/>
    <property type="match status" value="2"/>
</dbReference>
<keyword evidence="3" id="KW-1185">Reference proteome</keyword>
<dbReference type="Proteomes" id="UP000269352">
    <property type="component" value="Unassembled WGS sequence"/>
</dbReference>
<evidence type="ECO:0000259" key="1">
    <source>
        <dbReference type="Pfam" id="PF05050"/>
    </source>
</evidence>
<keyword evidence="2" id="KW-0489">Methyltransferase</keyword>
<gene>
    <name evidence="2" type="ORF">NO1_0006</name>
</gene>
<dbReference type="AlphaFoldDB" id="A0A388T7Y7"/>
<evidence type="ECO:0000313" key="2">
    <source>
        <dbReference type="EMBL" id="GBR72484.1"/>
    </source>
</evidence>
<proteinExistence type="predicted"/>
<dbReference type="GO" id="GO:0008168">
    <property type="term" value="F:methyltransferase activity"/>
    <property type="evidence" value="ECO:0007669"/>
    <property type="project" value="UniProtKB-KW"/>
</dbReference>
<feature type="domain" description="Methyltransferase FkbM" evidence="1">
    <location>
        <begin position="184"/>
        <end position="260"/>
    </location>
</feature>